<keyword evidence="1" id="KW-1015">Disulfide bond</keyword>
<dbReference type="OrthoDB" id="20317at2759"/>
<dbReference type="PANTHER" id="PTHR31378">
    <property type="entry name" value="EGF-LIKE DOMAIN-CONTAINING PROTEIN-RELATED-RELATED"/>
    <property type="match status" value="1"/>
</dbReference>
<keyword evidence="1" id="KW-0245">EGF-like domain</keyword>
<dbReference type="EMBL" id="GL883021">
    <property type="protein sequence ID" value="EGG17543.1"/>
    <property type="molecule type" value="Genomic_DNA"/>
</dbReference>
<sequence length="1368" mass="151174">MVSSIIEWPIADHATMSSNDFTQQKGSIPTQISKGSGSYSNGSNKCSVVEFRFQFIETLGAATRTITTNDTLVLIDSITETLFSSNTSVVPVKFTFPIGQWAIELTISNTVAPLSYDTITVTYNCFAIPSPIFGPMESNRLLFDPFTVNTGVIPIYMEHYAPPPTYTCTINNTAYTQCTVTPISLLDTGYSHFYVRVQYVMSKTNYHVPSLITVTSLNGNSSSFVVIPWILNGATTVTLKGYFLDPFEWTLGEGYPGDSDCRVTATFGLNSPNGNQSFVQHLYDTTTLPVGWLPDFRPILGTPISATYISTIDTTKGRYYSISKFDSKYAEAFQETSNNPSLATLSAFPTNVYNLMVGGNGVRMMFFNSSITSFSPVRNSTISYANEPFSISLPYPYGLTNGLMGNNIKFTTVKLLSPFQGGAPQMNITSFPYFSSKTSTIVAPALVDSIPPVVTNVEYLPLDSYSIIVRVEATDALSGVYRILIGQGRGAIQLKQYDLVFGDKNHGVFEVVFKFTHANLVGNVLSIYDEAGNMATYTKTSNLGFNAYRLPDIPYNYFGSYYPQNITYFKFRENNIATTNMIVFSELRFNVSNLDKNFKPKMQLFTTHFDKEWTDDYMFEGHYDPILDLYVIPFKLPMNLFARSVEYSIFVRPFAWTPRSLVGFVGKEAYLNVTSAGADEAGPIFTGMSVLGYDGFFGNQYVVSGNTAPSFWWKFTIKDQGTNAFSWGEVVVSSNLDPLPYIIKINSDNFDGTSYTATIKLPPKCRSQNFKIANMTLYDSMGHRTILNAMGFQNVRAGFSASAWENYYYLDVGCGAAFDNVAPVMTGFDFYPKAIDVSSENRTIYFSLNVSDSTSGLDTRHIPKIYLTSLYDELLVVETVPTFATGMLSANYNAKVDLPYGFGIGGTLVSIYGISDYHLNNIGFSAADLNLRSLPFFINTTFTPSTLPVIYSVSNITSDGGLITLFGDWFGRNNLSLVGQFDYLDKLGYINTTTVFFSGTLLVFNLSAITRGGATVRVIVNGINSNELSFNTTDPYIPTPEPTLPPITCTNNCSNHGTCDPVLGCQCEVGWGSSDCSFPVNTNTSGPINNQTDPSSLFGKGNLTISRIMEVDSDDHIVWTFTLANWTFTNKTDEYQELASLTYYYSATLENRSTEVTVIVQYFTNPTNYTFAGDTMVMSPNSLKYSVYLSSYRFASVMNRLVVVMSASLDDEEYSCSGSKNYGFDPTGKSVMWLQLKVDDQILYSRFIRKGMIDGRPTTVTNTILDEQNNSNSSITEIGINIPHYSIYSMIDPDFSLLIDPAGKGESSCGGGSGNGLRTATIAIIAVAATVLVVGMVAASIYITRKKRRLRIELEMDSRRRSGLSVNH</sequence>
<feature type="region of interest" description="Disordered" evidence="2">
    <location>
        <begin position="21"/>
        <end position="41"/>
    </location>
</feature>
<keyword evidence="3" id="KW-0472">Membrane</keyword>
<name>F4Q2X9_CACFS</name>
<dbReference type="GeneID" id="14868968"/>
<proteinExistence type="predicted"/>
<reference evidence="6" key="1">
    <citation type="journal article" date="2011" name="Genome Res.">
        <title>Phylogeny-wide analysis of social amoeba genomes highlights ancient origins for complex intercellular communication.</title>
        <authorList>
            <person name="Heidel A.J."/>
            <person name="Lawal H.M."/>
            <person name="Felder M."/>
            <person name="Schilde C."/>
            <person name="Helps N.R."/>
            <person name="Tunggal B."/>
            <person name="Rivero F."/>
            <person name="John U."/>
            <person name="Schleicher M."/>
            <person name="Eichinger L."/>
            <person name="Platzer M."/>
            <person name="Noegel A.A."/>
            <person name="Schaap P."/>
            <person name="Gloeckner G."/>
        </authorList>
    </citation>
    <scope>NUCLEOTIDE SEQUENCE [LARGE SCALE GENOMIC DNA]</scope>
    <source>
        <strain evidence="6">SH3</strain>
    </source>
</reference>
<organism evidence="5 6">
    <name type="scientific">Cavenderia fasciculata</name>
    <name type="common">Slime mold</name>
    <name type="synonym">Dictyostelium fasciculatum</name>
    <dbReference type="NCBI Taxonomy" id="261658"/>
    <lineage>
        <taxon>Eukaryota</taxon>
        <taxon>Amoebozoa</taxon>
        <taxon>Evosea</taxon>
        <taxon>Eumycetozoa</taxon>
        <taxon>Dictyostelia</taxon>
        <taxon>Acytosteliales</taxon>
        <taxon>Cavenderiaceae</taxon>
        <taxon>Cavenderia</taxon>
    </lineage>
</organism>
<comment type="caution">
    <text evidence="1">Lacks conserved residue(s) required for the propagation of feature annotation.</text>
</comment>
<keyword evidence="3" id="KW-1133">Transmembrane helix</keyword>
<keyword evidence="6" id="KW-1185">Reference proteome</keyword>
<accession>F4Q2X9</accession>
<dbReference type="Proteomes" id="UP000007797">
    <property type="component" value="Unassembled WGS sequence"/>
</dbReference>
<feature type="domain" description="EGF-like" evidence="4">
    <location>
        <begin position="1045"/>
        <end position="1077"/>
    </location>
</feature>
<dbReference type="InterPro" id="IPR056645">
    <property type="entry name" value="DUF7743"/>
</dbReference>
<protein>
    <submittedName>
        <fullName evidence="5">EGF-like domain-containing protein</fullName>
    </submittedName>
</protein>
<feature type="compositionally biased region" description="Polar residues" evidence="2">
    <location>
        <begin position="21"/>
        <end position="32"/>
    </location>
</feature>
<dbReference type="InterPro" id="IPR055462">
    <property type="entry name" value="DUF7034"/>
</dbReference>
<feature type="disulfide bond" evidence="1">
    <location>
        <begin position="1067"/>
        <end position="1076"/>
    </location>
</feature>
<dbReference type="Pfam" id="PF23034">
    <property type="entry name" value="DUF7035"/>
    <property type="match status" value="1"/>
</dbReference>
<feature type="transmembrane region" description="Helical" evidence="3">
    <location>
        <begin position="1322"/>
        <end position="1343"/>
    </location>
</feature>
<dbReference type="InterPro" id="IPR055463">
    <property type="entry name" value="DUF7035"/>
</dbReference>
<evidence type="ECO:0000259" key="4">
    <source>
        <dbReference type="PROSITE" id="PS50026"/>
    </source>
</evidence>
<dbReference type="PROSITE" id="PS50026">
    <property type="entry name" value="EGF_3"/>
    <property type="match status" value="1"/>
</dbReference>
<keyword evidence="3" id="KW-0812">Transmembrane</keyword>
<dbReference type="InterPro" id="IPR000742">
    <property type="entry name" value="EGF"/>
</dbReference>
<dbReference type="Pfam" id="PF22933">
    <property type="entry name" value="ComC_SSD"/>
    <property type="match status" value="1"/>
</dbReference>
<evidence type="ECO:0000313" key="6">
    <source>
        <dbReference type="Proteomes" id="UP000007797"/>
    </source>
</evidence>
<dbReference type="PROSITE" id="PS01186">
    <property type="entry name" value="EGF_2"/>
    <property type="match status" value="1"/>
</dbReference>
<feature type="disulfide bond" evidence="1">
    <location>
        <begin position="1049"/>
        <end position="1059"/>
    </location>
</feature>
<dbReference type="KEGG" id="dfa:DFA_08539"/>
<dbReference type="PANTHER" id="PTHR31378:SF17">
    <property type="match status" value="1"/>
</dbReference>
<evidence type="ECO:0000313" key="5">
    <source>
        <dbReference type="EMBL" id="EGG17543.1"/>
    </source>
</evidence>
<dbReference type="RefSeq" id="XP_004356027.1">
    <property type="nucleotide sequence ID" value="XM_004355974.1"/>
</dbReference>
<evidence type="ECO:0000256" key="2">
    <source>
        <dbReference type="SAM" id="MobiDB-lite"/>
    </source>
</evidence>
<gene>
    <name evidence="5" type="ORF">DFA_08539</name>
</gene>
<dbReference type="CDD" id="cd00053">
    <property type="entry name" value="EGF"/>
    <property type="match status" value="1"/>
</dbReference>
<dbReference type="Pfam" id="PF24893">
    <property type="entry name" value="DUF7743"/>
    <property type="match status" value="1"/>
</dbReference>
<dbReference type="Pfam" id="PF23033">
    <property type="entry name" value="DUF7034"/>
    <property type="match status" value="1"/>
</dbReference>
<dbReference type="InterPro" id="IPR054484">
    <property type="entry name" value="ComC_SSD"/>
</dbReference>
<evidence type="ECO:0000256" key="1">
    <source>
        <dbReference type="PROSITE-ProRule" id="PRU00076"/>
    </source>
</evidence>
<evidence type="ECO:0000256" key="3">
    <source>
        <dbReference type="SAM" id="Phobius"/>
    </source>
</evidence>
<dbReference type="OMA" id="RTENENR"/>